<proteinExistence type="predicted"/>
<dbReference type="AlphaFoldDB" id="F2UHZ7"/>
<dbReference type="PANTHER" id="PTHR34831:SF1">
    <property type="entry name" value="MIGRATION AND INVASION-INHIBITORY PROTEIN"/>
    <property type="match status" value="1"/>
</dbReference>
<feature type="compositionally biased region" description="Low complexity" evidence="1">
    <location>
        <begin position="140"/>
        <end position="151"/>
    </location>
</feature>
<dbReference type="PANTHER" id="PTHR34831">
    <property type="entry name" value="MIGRATION AND INVASION-INHIBITORY PROTEIN"/>
    <property type="match status" value="1"/>
</dbReference>
<accession>F2UHZ7</accession>
<sequence length="351" mass="38861">MNQLVHYDSGRPDTSDGSDASESAVHEHYHYHHQHRHSSHHEKQHHHQQPVLQDEACGDCATETTVSSSSRSNTTTTTTTAPSTSSTDKKAARQQTRSRSSKHDTANSRGSTGDGGSQRKQGKENKDRAGWEEEEDMPRARAPTATAAASSHLPDTSTLLQVGRPFGLHDAVSHRLLGYDWIAGMLDNTNPLVSEPDSFFEDLATFRKVHYEECHAPPTTAEDDLIAQLVKDEGLRGTATAETDEPSTHGPVYRINERLFPEKMRDDYPCEDLGPAKAHFLKVSVPHQYVDGTEGGVPILPGRERFAERHPVADSMALSRHCVRGFEHARAHLISPQPQVNLRASLRRSDP</sequence>
<evidence type="ECO:0000313" key="2">
    <source>
        <dbReference type="EMBL" id="EGD76746.1"/>
    </source>
</evidence>
<dbReference type="Proteomes" id="UP000007799">
    <property type="component" value="Unassembled WGS sequence"/>
</dbReference>
<dbReference type="RefSeq" id="XP_004991118.1">
    <property type="nucleotide sequence ID" value="XM_004991061.1"/>
</dbReference>
<keyword evidence="3" id="KW-1185">Reference proteome</keyword>
<evidence type="ECO:0000256" key="1">
    <source>
        <dbReference type="SAM" id="MobiDB-lite"/>
    </source>
</evidence>
<feature type="region of interest" description="Disordered" evidence="1">
    <location>
        <begin position="64"/>
        <end position="153"/>
    </location>
</feature>
<name>F2UHZ7_SALR5</name>
<reference evidence="2" key="1">
    <citation type="submission" date="2009-08" db="EMBL/GenBank/DDBJ databases">
        <title>Annotation of Salpingoeca rosetta.</title>
        <authorList>
            <consortium name="The Broad Institute Genome Sequencing Platform"/>
            <person name="Russ C."/>
            <person name="Cuomo C."/>
            <person name="Burger G."/>
            <person name="Gray M.W."/>
            <person name="Holland P.W.H."/>
            <person name="King N."/>
            <person name="Lang F.B.F."/>
            <person name="Roger A.J."/>
            <person name="Ruiz-Trillo I."/>
            <person name="Young S.K."/>
            <person name="Zeng Q."/>
            <person name="Gargeya S."/>
            <person name="Alvarado L."/>
            <person name="Berlin A."/>
            <person name="Chapman S.B."/>
            <person name="Chen Z."/>
            <person name="Freedman E."/>
            <person name="Gellesch M."/>
            <person name="Goldberg J."/>
            <person name="Griggs A."/>
            <person name="Gujja S."/>
            <person name="Heilman E."/>
            <person name="Heiman D."/>
            <person name="Howarth C."/>
            <person name="Mehta T."/>
            <person name="Neiman D."/>
            <person name="Pearson M."/>
            <person name="Roberts A."/>
            <person name="Saif S."/>
            <person name="Shea T."/>
            <person name="Shenoy N."/>
            <person name="Sisk P."/>
            <person name="Stolte C."/>
            <person name="Sykes S."/>
            <person name="White J."/>
            <person name="Yandava C."/>
            <person name="Haas B."/>
            <person name="Nusbaum C."/>
            <person name="Birren B."/>
        </authorList>
    </citation>
    <scope>NUCLEOTIDE SEQUENCE [LARGE SCALE GENOMIC DNA]</scope>
    <source>
        <strain evidence="2">ATCC 50818</strain>
    </source>
</reference>
<dbReference type="GeneID" id="16071680"/>
<evidence type="ECO:0000313" key="3">
    <source>
        <dbReference type="Proteomes" id="UP000007799"/>
    </source>
</evidence>
<dbReference type="Pfam" id="PF15734">
    <property type="entry name" value="MIIP"/>
    <property type="match status" value="1"/>
</dbReference>
<dbReference type="GO" id="GO:0010972">
    <property type="term" value="P:negative regulation of G2/M transition of mitotic cell cycle"/>
    <property type="evidence" value="ECO:0007669"/>
    <property type="project" value="InterPro"/>
</dbReference>
<feature type="compositionally biased region" description="Low complexity" evidence="1">
    <location>
        <begin position="64"/>
        <end position="86"/>
    </location>
</feature>
<feature type="compositionally biased region" description="Basic and acidic residues" evidence="1">
    <location>
        <begin position="121"/>
        <end position="131"/>
    </location>
</feature>
<dbReference type="GO" id="GO:0030336">
    <property type="term" value="P:negative regulation of cell migration"/>
    <property type="evidence" value="ECO:0007669"/>
    <property type="project" value="InterPro"/>
</dbReference>
<feature type="compositionally biased region" description="Basic residues" evidence="1">
    <location>
        <begin position="29"/>
        <end position="48"/>
    </location>
</feature>
<dbReference type="InParanoid" id="F2UHZ7"/>
<organism evidence="3">
    <name type="scientific">Salpingoeca rosetta (strain ATCC 50818 / BSB-021)</name>
    <dbReference type="NCBI Taxonomy" id="946362"/>
    <lineage>
        <taxon>Eukaryota</taxon>
        <taxon>Choanoflagellata</taxon>
        <taxon>Craspedida</taxon>
        <taxon>Salpingoecidae</taxon>
        <taxon>Salpingoeca</taxon>
    </lineage>
</organism>
<dbReference type="eggNOG" id="ENOG502RZQ8">
    <property type="taxonomic scope" value="Eukaryota"/>
</dbReference>
<dbReference type="KEGG" id="sre:PTSG_08098"/>
<gene>
    <name evidence="2" type="ORF">PTSG_08098</name>
</gene>
<feature type="region of interest" description="Disordered" evidence="1">
    <location>
        <begin position="1"/>
        <end position="52"/>
    </location>
</feature>
<dbReference type="OrthoDB" id="10002384at2759"/>
<protein>
    <submittedName>
        <fullName evidence="2">Uncharacterized protein</fullName>
    </submittedName>
</protein>
<dbReference type="EMBL" id="GL832975">
    <property type="protein sequence ID" value="EGD76746.1"/>
    <property type="molecule type" value="Genomic_DNA"/>
</dbReference>
<dbReference type="InterPro" id="IPR031466">
    <property type="entry name" value="MIIP"/>
</dbReference>